<keyword evidence="2" id="KW-0732">Signal</keyword>
<evidence type="ECO:0000256" key="2">
    <source>
        <dbReference type="SAM" id="SignalP"/>
    </source>
</evidence>
<evidence type="ECO:0000256" key="1">
    <source>
        <dbReference type="SAM" id="MobiDB-lite"/>
    </source>
</evidence>
<feature type="chain" id="PRO_5008581770" evidence="2">
    <location>
        <begin position="19"/>
        <end position="218"/>
    </location>
</feature>
<gene>
    <name evidence="3" type="ORF">g.5332</name>
</gene>
<proteinExistence type="predicted"/>
<evidence type="ECO:0000313" key="3">
    <source>
        <dbReference type="EMBL" id="JAS32802.1"/>
    </source>
</evidence>
<sequence length="218" mass="25199">MLKSFVIILGVFFLLCYAKKSDTDSDSTVGTSSDEEPRQKNYNTYNYDQDDETDSTSEDTIYDKVEADEESNPNTAIVRESYNISSDVFEDVEGTYHDKSLSYRGREQILTRLFASEIDVMEAILKYLNHGFINSLLVRATEDRIQAMKEVQSRNQKPKFKIKRMVRLLKEEAHDRVLWQGSGAVPRHPYLEKMDDFLDGLCTELFAVHPKTGKVKWD</sequence>
<dbReference type="EMBL" id="GEDC01004496">
    <property type="protein sequence ID" value="JAS32802.1"/>
    <property type="molecule type" value="Transcribed_RNA"/>
</dbReference>
<reference evidence="3" key="1">
    <citation type="submission" date="2015-12" db="EMBL/GenBank/DDBJ databases">
        <title>De novo transcriptome assembly of four potential Pierce s Disease insect vectors from Arizona vineyards.</title>
        <authorList>
            <person name="Tassone E.E."/>
        </authorList>
    </citation>
    <scope>NUCLEOTIDE SEQUENCE</scope>
</reference>
<name>A0A1B6E4E9_9HEMI</name>
<feature type="region of interest" description="Disordered" evidence="1">
    <location>
        <begin position="22"/>
        <end position="57"/>
    </location>
</feature>
<dbReference type="AlphaFoldDB" id="A0A1B6E4E9"/>
<feature type="signal peptide" evidence="2">
    <location>
        <begin position="1"/>
        <end position="18"/>
    </location>
</feature>
<protein>
    <submittedName>
        <fullName evidence="3">Uncharacterized protein</fullName>
    </submittedName>
</protein>
<feature type="compositionally biased region" description="Acidic residues" evidence="1">
    <location>
        <begin position="48"/>
        <end position="57"/>
    </location>
</feature>
<organism evidence="3">
    <name type="scientific">Clastoptera arizonana</name>
    <name type="common">Arizona spittle bug</name>
    <dbReference type="NCBI Taxonomy" id="38151"/>
    <lineage>
        <taxon>Eukaryota</taxon>
        <taxon>Metazoa</taxon>
        <taxon>Ecdysozoa</taxon>
        <taxon>Arthropoda</taxon>
        <taxon>Hexapoda</taxon>
        <taxon>Insecta</taxon>
        <taxon>Pterygota</taxon>
        <taxon>Neoptera</taxon>
        <taxon>Paraneoptera</taxon>
        <taxon>Hemiptera</taxon>
        <taxon>Auchenorrhyncha</taxon>
        <taxon>Cercopoidea</taxon>
        <taxon>Clastopteridae</taxon>
        <taxon>Clastoptera</taxon>
    </lineage>
</organism>
<accession>A0A1B6E4E9</accession>